<dbReference type="InterPro" id="IPR052894">
    <property type="entry name" value="AsmA-related"/>
</dbReference>
<feature type="region of interest" description="Disordered" evidence="1">
    <location>
        <begin position="1192"/>
        <end position="1251"/>
    </location>
</feature>
<evidence type="ECO:0000259" key="3">
    <source>
        <dbReference type="Pfam" id="PF05170"/>
    </source>
</evidence>
<dbReference type="PANTHER" id="PTHR30441">
    <property type="entry name" value="DUF748 DOMAIN-CONTAINING PROTEIN"/>
    <property type="match status" value="1"/>
</dbReference>
<protein>
    <submittedName>
        <fullName evidence="4">AsmA family protein</fullName>
    </submittedName>
</protein>
<dbReference type="GO" id="GO:0005886">
    <property type="term" value="C:plasma membrane"/>
    <property type="evidence" value="ECO:0007669"/>
    <property type="project" value="TreeGrafter"/>
</dbReference>
<dbReference type="Proteomes" id="UP000595362">
    <property type="component" value="Chromosome"/>
</dbReference>
<dbReference type="GO" id="GO:0090313">
    <property type="term" value="P:regulation of protein targeting to membrane"/>
    <property type="evidence" value="ECO:0007669"/>
    <property type="project" value="TreeGrafter"/>
</dbReference>
<proteinExistence type="predicted"/>
<keyword evidence="2" id="KW-1133">Transmembrane helix</keyword>
<evidence type="ECO:0000313" key="5">
    <source>
        <dbReference type="Proteomes" id="UP000595362"/>
    </source>
</evidence>
<sequence>MKKIISIFFVFIVVAVAGLLLGPGLIDWNQYKPEIISRLQDATGHDYDIDGQIDMALLPMPQVKIENLSIRMPQEQGGKTLLALDMAAVNVELTPLLQKQIVVRSVELIKPVFNLGVAADGAPVWVTPVLQEKLAVGKSANGESKKEKGGSLGEAISLSEVRIREGTFSYSDARKGSTISMEKVDLTVQGESLRGPYKVAGQINYRGQPVKISGKSGKIGDSTAAFPVQADIHLADGATSLLYSGVVVLKPSFELQGEASLQSSSLAEALNVVTGTIPPALAKAVSATGLLTFSQQGIDYKNMAVNYAGAEASGNLSLRNLKKDGGKPLEATVVLKSVKSFTLEALLPAAAGKKAADFIPAALGVPMDMRADIDVTAAAVEFKGAAFSDVSFRAALGAKDVKGVLKAVTPGQGKIDNRYALTAGSVSRTDKGGMIWSDLDLTVEGTMQSSVPQALIKPFVPADKLKVLGALLTTPATAAYKAAVKVDSLKLSGVRLNLLDTDLTLDLGYAKGRQGGRDLVSVGAKAETMDADVWLKRLQPQVKEATVPAPAAPGMKLDIAALSKKLSLPFDLDADLSFGSLVLQTQTYDKVAFKGRLSGQTLTIDTAGLEATGGNRLVVAGTVGDVSALKDVDLTVQGKTPDTRKTLESFKIDTKKLPSGVGPSEALVEFKGQADNLSFVANIKALKGTVGASGVLDNLMTTPKVSDLTLRVKHPSYVEVARIFNPAFKSSVGISKGLDIYASMNRQGSVYTFKDLQASIGPSTLTGLVTFDTGAVRPKLTAELAAGDLALSDIVGYEKKAKGAQARGSENTRWSRNALNVAWMRKYDADIKLTAQSLTWVNWRIDGAVLEARMANGLLDVSRLTGGLYGGNIVADAAVSAPASERDPLVISASTKLSDVSLESFVSSFSGAPLVKARGKVNLESAVETAGISPSALIFGLSGKGAATGENLVFDGFDLARVSRTLVQPSSSLKENIVALLDSSMAGGQTSFDTLDGAFTITEGVINFDKMLLSGAAATVNTTGKVSLPLWTMDLENVISLAEPEDAPPLKTSFRGPLDNPGKTIGKSAMDSYIGSQIEKAIGNAVFDKLKDKGIVQPTEPGAAKPQSAGDLFQNILQQQLSPKTKPQAAPAPAPTPAPTPASAPVPAPVSPAPAPATEIIAPQGRNAVPAESSTTSIQAEPLAAPVETVPEAAPAVESPPAVEAPVESSAPVPEAAPVLPESVPEPVPEPEAGVSPEDAIGDLIQTLTDQ</sequence>
<evidence type="ECO:0000256" key="2">
    <source>
        <dbReference type="SAM" id="Phobius"/>
    </source>
</evidence>
<keyword evidence="2" id="KW-0812">Transmembrane</keyword>
<dbReference type="Pfam" id="PF05170">
    <property type="entry name" value="AsmA"/>
    <property type="match status" value="2"/>
</dbReference>
<dbReference type="InterPro" id="IPR007844">
    <property type="entry name" value="AsmA"/>
</dbReference>
<accession>A0A7T5R0A8</accession>
<dbReference type="EMBL" id="CP066681">
    <property type="protein sequence ID" value="QQG35192.1"/>
    <property type="molecule type" value="Genomic_DNA"/>
</dbReference>
<evidence type="ECO:0000313" key="4">
    <source>
        <dbReference type="EMBL" id="QQG35192.1"/>
    </source>
</evidence>
<evidence type="ECO:0000256" key="1">
    <source>
        <dbReference type="SAM" id="MobiDB-lite"/>
    </source>
</evidence>
<reference evidence="4 5" key="1">
    <citation type="submission" date="2020-07" db="EMBL/GenBank/DDBJ databases">
        <title>Huge and variable diversity of episymbiotic CPR bacteria and DPANN archaea in groundwater ecosystems.</title>
        <authorList>
            <person name="He C.Y."/>
            <person name="Keren R."/>
            <person name="Whittaker M."/>
            <person name="Farag I.F."/>
            <person name="Doudna J."/>
            <person name="Cate J.H.D."/>
            <person name="Banfield J.F."/>
        </authorList>
    </citation>
    <scope>NUCLEOTIDE SEQUENCE [LARGE SCALE GENOMIC DNA]</scope>
    <source>
        <strain evidence="4">NC_groundwater_70_Ag_B-0.1um_54_66</strain>
    </source>
</reference>
<feature type="region of interest" description="Disordered" evidence="1">
    <location>
        <begin position="1122"/>
        <end position="1157"/>
    </location>
</feature>
<gene>
    <name evidence="4" type="ORF">HYS17_06360</name>
</gene>
<feature type="transmembrane region" description="Helical" evidence="2">
    <location>
        <begin position="7"/>
        <end position="26"/>
    </location>
</feature>
<feature type="compositionally biased region" description="Pro residues" evidence="1">
    <location>
        <begin position="1130"/>
        <end position="1155"/>
    </location>
</feature>
<dbReference type="AlphaFoldDB" id="A0A7T5R0A8"/>
<dbReference type="PANTHER" id="PTHR30441:SF4">
    <property type="entry name" value="PROTEIN ASMA"/>
    <property type="match status" value="1"/>
</dbReference>
<keyword evidence="2" id="KW-0472">Membrane</keyword>
<organism evidence="4 5">
    <name type="scientific">Micavibrio aeruginosavorus</name>
    <dbReference type="NCBI Taxonomy" id="349221"/>
    <lineage>
        <taxon>Bacteria</taxon>
        <taxon>Pseudomonadati</taxon>
        <taxon>Bdellovibrionota</taxon>
        <taxon>Bdellovibrionia</taxon>
        <taxon>Bdellovibrionales</taxon>
        <taxon>Pseudobdellovibrionaceae</taxon>
        <taxon>Micavibrio</taxon>
    </lineage>
</organism>
<feature type="domain" description="AsmA" evidence="3">
    <location>
        <begin position="2"/>
        <end position="208"/>
    </location>
</feature>
<feature type="domain" description="AsmA" evidence="3">
    <location>
        <begin position="774"/>
        <end position="1008"/>
    </location>
</feature>
<feature type="compositionally biased region" description="Low complexity" evidence="1">
    <location>
        <begin position="1192"/>
        <end position="1223"/>
    </location>
</feature>
<name>A0A7T5R0A8_9BACT</name>